<sequence>MRVLIWVVMVLLLPGRVMAAPDPPPPGDYPGAQYIDRTGCVFVRDGKDWTPRRDKQGASICGFPPSQPALSDTALREPVSPEEALAEVLAQGLRSGDLVTDAPMAPLADIAPDSGQAALDATLQNQIDTEARLRSAMTGKAPDGLCARLGYRPASDATPIIGGDVTQGLCPGMTAPQPLPQITARAASTLAEPATAADPQAPAAESPPASKPVHRAERAARPASVVARRPAAASPAEKPNPVEMIPANARYVEIGIYADPANALAALRRLSGLGYRTAQRDQKLGDKLGKAILAGPFADRQALVAALARLRANGYPRAVAR</sequence>
<dbReference type="InterPro" id="IPR036680">
    <property type="entry name" value="SPOR-like_sf"/>
</dbReference>
<evidence type="ECO:0000256" key="1">
    <source>
        <dbReference type="SAM" id="MobiDB-lite"/>
    </source>
</evidence>
<dbReference type="EMBL" id="UZWE01000039">
    <property type="protein sequence ID" value="VDS09650.1"/>
    <property type="molecule type" value="Genomic_DNA"/>
</dbReference>
<evidence type="ECO:0000313" key="4">
    <source>
        <dbReference type="EMBL" id="VDS09650.1"/>
    </source>
</evidence>
<dbReference type="Pfam" id="PF05036">
    <property type="entry name" value="SPOR"/>
    <property type="match status" value="1"/>
</dbReference>
<feature type="chain" id="PRO_5018667941" evidence="2">
    <location>
        <begin position="20"/>
        <end position="321"/>
    </location>
</feature>
<name>A0A3S4CKJ8_9RHOB</name>
<organism evidence="4 5">
    <name type="scientific">Paracoccus haematequi</name>
    <dbReference type="NCBI Taxonomy" id="2491866"/>
    <lineage>
        <taxon>Bacteria</taxon>
        <taxon>Pseudomonadati</taxon>
        <taxon>Pseudomonadota</taxon>
        <taxon>Alphaproteobacteria</taxon>
        <taxon>Rhodobacterales</taxon>
        <taxon>Paracoccaceae</taxon>
        <taxon>Paracoccus</taxon>
    </lineage>
</organism>
<evidence type="ECO:0000313" key="5">
    <source>
        <dbReference type="Proteomes" id="UP000270743"/>
    </source>
</evidence>
<accession>A0A3S4CKJ8</accession>
<dbReference type="GO" id="GO:0042834">
    <property type="term" value="F:peptidoglycan binding"/>
    <property type="evidence" value="ECO:0007669"/>
    <property type="project" value="InterPro"/>
</dbReference>
<protein>
    <submittedName>
        <fullName evidence="4">Sporulation related domain protein</fullName>
    </submittedName>
</protein>
<feature type="domain" description="SPOR" evidence="3">
    <location>
        <begin position="244"/>
        <end position="321"/>
    </location>
</feature>
<dbReference type="RefSeq" id="WP_126155269.1">
    <property type="nucleotide sequence ID" value="NZ_UZWE01000039.1"/>
</dbReference>
<keyword evidence="5" id="KW-1185">Reference proteome</keyword>
<feature type="compositionally biased region" description="Low complexity" evidence="1">
    <location>
        <begin position="190"/>
        <end position="208"/>
    </location>
</feature>
<feature type="compositionally biased region" description="Low complexity" evidence="1">
    <location>
        <begin position="221"/>
        <end position="237"/>
    </location>
</feature>
<evidence type="ECO:0000259" key="3">
    <source>
        <dbReference type="PROSITE" id="PS51724"/>
    </source>
</evidence>
<dbReference type="Gene3D" id="3.30.70.1070">
    <property type="entry name" value="Sporulation related repeat"/>
    <property type="match status" value="1"/>
</dbReference>
<proteinExistence type="predicted"/>
<dbReference type="Proteomes" id="UP000270743">
    <property type="component" value="Unassembled WGS sequence"/>
</dbReference>
<dbReference type="PROSITE" id="PS51724">
    <property type="entry name" value="SPOR"/>
    <property type="match status" value="1"/>
</dbReference>
<feature type="region of interest" description="Disordered" evidence="1">
    <location>
        <begin position="190"/>
        <end position="240"/>
    </location>
</feature>
<reference evidence="4 5" key="1">
    <citation type="submission" date="2018-12" db="EMBL/GenBank/DDBJ databases">
        <authorList>
            <person name="Criscuolo A."/>
        </authorList>
    </citation>
    <scope>NUCLEOTIDE SEQUENCE [LARGE SCALE GENOMIC DNA]</scope>
    <source>
        <strain evidence="4">ACIP1116241</strain>
    </source>
</reference>
<feature type="signal peptide" evidence="2">
    <location>
        <begin position="1"/>
        <end position="19"/>
    </location>
</feature>
<dbReference type="AlphaFoldDB" id="A0A3S4CKJ8"/>
<dbReference type="SUPFAM" id="SSF110997">
    <property type="entry name" value="Sporulation related repeat"/>
    <property type="match status" value="1"/>
</dbReference>
<keyword evidence="2" id="KW-0732">Signal</keyword>
<evidence type="ECO:0000256" key="2">
    <source>
        <dbReference type="SAM" id="SignalP"/>
    </source>
</evidence>
<dbReference type="InterPro" id="IPR007730">
    <property type="entry name" value="SPOR-like_dom"/>
</dbReference>
<gene>
    <name evidence="4" type="ORF">PARHAE_02853</name>
</gene>
<dbReference type="OrthoDB" id="7843142at2"/>